<feature type="compositionally biased region" description="Polar residues" evidence="9">
    <location>
        <begin position="166"/>
        <end position="175"/>
    </location>
</feature>
<dbReference type="InterPro" id="IPR041020">
    <property type="entry name" value="PH_16"/>
</dbReference>
<dbReference type="InterPro" id="IPR001849">
    <property type="entry name" value="PH_domain"/>
</dbReference>
<proteinExistence type="predicted"/>
<evidence type="ECO:0000256" key="8">
    <source>
        <dbReference type="ARBA" id="ARBA00023054"/>
    </source>
</evidence>
<dbReference type="PROSITE" id="PS50003">
    <property type="entry name" value="PH_DOMAIN"/>
    <property type="match status" value="1"/>
</dbReference>
<dbReference type="Proteomes" id="UP000288216">
    <property type="component" value="Unassembled WGS sequence"/>
</dbReference>
<sequence length="1096" mass="124642">MRIQRRASKQECKHSSQEFFKKRRPGPSTLLAAARLSSMLNGREEIYANCMVVDQVHESGINYDSNNVTIGNTGTANPLGRKSPEEQLCQTYNAPQSMEPKTSASLEDHIPRKHTNQYSEDQIDTAVQKGDQCNFAEQVSDLSSPGNILCRSFVPSQHHGCVKAESPSTSNSKQRFSFDGIDADSEGEEVSDRSQGSCTPKSPNSVALFASSGDELDSFEAHQETEINARDPESKPSSSSFLLKDSEDTGIRLRSYSLSSPKVSQNKSRFIRDFSVFDSTSEEQRTFSLPEHPKEKRIEEEEWDKYIIPSKAETEKCKVSRTFSFLKNRMTSTRNKGKGKFKDTKEKEKWNNGHQFMAGIVSGTVQCMVCNKLVGGKDVLQCFNCTTSIHKTCRDSIPMCTKVKNPSPQDKCYVVSRSKPTYCVHSNSLKDSAFLSLNTTSSSLPVGLSALKRESSLQHQPLSKSASSISIDRRIMESMEVEVDSYVPRNRSQSEELLQTMGSSPSTESLALEDNVVPSIRGDIEFDAQEFKAESWSLAVDHAFSSKQQKGLIKRQDVIYELMQTEMHHIRTLEIMSEIFRKGMKEELQLDHNTIDKIFPSLDELLEIHKHFFFCLKERQRESFQEDSERNFFINRIGDILLQQFTDENGNKLKQTYGDFCSHHKEAVSFFKELQQQNKKFQNFIRQQSNNLLVRRLGVPECILLVTQRITKYPVLLERILQYTKEETEENEDVTKSLSLIKDIIVAVDTKVNKYEKEQKLLDIFNKFENKTYAKLKNGRTFRKQDLINRGRELQHEGSMYWKTATGRLKDITALLLTDVLVFLQDKDQKYTFVTVDQKPAVILLQKLIVREVANEERGMFLISASSAGPEMYEMHTNSKEDRNNWMRLIRMAVESCPEEEEERLSEYEEDKRIVEARAARTRKFQERLSSQDQLVCSSLEEKLRIYAEMAEKNGYEEAGLETQLLIKPDTVEFPQAGFLLAAAVREAESLHTLLTSQPCNVRECLGEPVVSHKLEMFGSCSHNAPPSIHASDSKIPDPQSLVTDSVMRQTGGALCGCDPLLLQTGGELYRPRSDSTAQKKESSKFKVVGIKDHER</sequence>
<organism evidence="13 14">
    <name type="scientific">Scyliorhinus torazame</name>
    <name type="common">Cloudy catshark</name>
    <name type="synonym">Catulus torazame</name>
    <dbReference type="NCBI Taxonomy" id="75743"/>
    <lineage>
        <taxon>Eukaryota</taxon>
        <taxon>Metazoa</taxon>
        <taxon>Chordata</taxon>
        <taxon>Craniata</taxon>
        <taxon>Vertebrata</taxon>
        <taxon>Chondrichthyes</taxon>
        <taxon>Elasmobranchii</taxon>
        <taxon>Galeomorphii</taxon>
        <taxon>Galeoidea</taxon>
        <taxon>Carcharhiniformes</taxon>
        <taxon>Scyliorhinidae</taxon>
        <taxon>Scyliorhinus</taxon>
    </lineage>
</organism>
<feature type="domain" description="DH" evidence="11">
    <location>
        <begin position="554"/>
        <end position="751"/>
    </location>
</feature>
<dbReference type="PANTHER" id="PTHR13944">
    <property type="entry name" value="AGAP007712-PA"/>
    <property type="match status" value="1"/>
</dbReference>
<feature type="compositionally biased region" description="Basic and acidic residues" evidence="9">
    <location>
        <begin position="8"/>
        <end position="20"/>
    </location>
</feature>
<dbReference type="PANTHER" id="PTHR13944:SF22">
    <property type="entry name" value="RHO GUANINE NUCLEOTIDE EXCHANGE FACTOR 28"/>
    <property type="match status" value="1"/>
</dbReference>
<dbReference type="PROSITE" id="PS50010">
    <property type="entry name" value="DH_2"/>
    <property type="match status" value="1"/>
</dbReference>
<keyword evidence="2" id="KW-0963">Cytoplasm</keyword>
<dbReference type="SUPFAM" id="SSF48065">
    <property type="entry name" value="DBL homology domain (DH-domain)"/>
    <property type="match status" value="1"/>
</dbReference>
<dbReference type="SMART" id="SM00325">
    <property type="entry name" value="RhoGEF"/>
    <property type="match status" value="1"/>
</dbReference>
<dbReference type="GO" id="GO:0005737">
    <property type="term" value="C:cytoplasm"/>
    <property type="evidence" value="ECO:0007669"/>
    <property type="project" value="UniProtKB-SubCell"/>
</dbReference>
<evidence type="ECO:0000259" key="11">
    <source>
        <dbReference type="PROSITE" id="PS50010"/>
    </source>
</evidence>
<dbReference type="InterPro" id="IPR011993">
    <property type="entry name" value="PH-like_dom_sf"/>
</dbReference>
<dbReference type="STRING" id="75743.A0A401NPK3"/>
<dbReference type="OMA" id="FFINRIG"/>
<dbReference type="InterPro" id="IPR046349">
    <property type="entry name" value="C1-like_sf"/>
</dbReference>
<reference evidence="13 14" key="1">
    <citation type="journal article" date="2018" name="Nat. Ecol. Evol.">
        <title>Shark genomes provide insights into elasmobranch evolution and the origin of vertebrates.</title>
        <authorList>
            <person name="Hara Y"/>
            <person name="Yamaguchi K"/>
            <person name="Onimaru K"/>
            <person name="Kadota M"/>
            <person name="Koyanagi M"/>
            <person name="Keeley SD"/>
            <person name="Tatsumi K"/>
            <person name="Tanaka K"/>
            <person name="Motone F"/>
            <person name="Kageyama Y"/>
            <person name="Nozu R"/>
            <person name="Adachi N"/>
            <person name="Nishimura O"/>
            <person name="Nakagawa R"/>
            <person name="Tanegashima C"/>
            <person name="Kiyatake I"/>
            <person name="Matsumoto R"/>
            <person name="Murakumo K"/>
            <person name="Nishida K"/>
            <person name="Terakita A"/>
            <person name="Kuratani S"/>
            <person name="Sato K"/>
            <person name="Hyodo S Kuraku.S."/>
        </authorList>
    </citation>
    <scope>NUCLEOTIDE SEQUENCE [LARGE SCALE GENOMIC DNA]</scope>
</reference>
<keyword evidence="3" id="KW-0597">Phosphoprotein</keyword>
<feature type="domain" description="Phorbol-ester/DAG-type" evidence="12">
    <location>
        <begin position="353"/>
        <end position="400"/>
    </location>
</feature>
<dbReference type="Gene3D" id="3.30.60.20">
    <property type="match status" value="1"/>
</dbReference>
<dbReference type="SMART" id="SM00109">
    <property type="entry name" value="C1"/>
    <property type="match status" value="1"/>
</dbReference>
<evidence type="ECO:0000256" key="3">
    <source>
        <dbReference type="ARBA" id="ARBA00022553"/>
    </source>
</evidence>
<comment type="subcellular location">
    <subcellularLocation>
        <location evidence="1">Cytoplasm</location>
    </subcellularLocation>
</comment>
<keyword evidence="6" id="KW-0863">Zinc-finger</keyword>
<dbReference type="SUPFAM" id="SSF57889">
    <property type="entry name" value="Cysteine-rich domain"/>
    <property type="match status" value="1"/>
</dbReference>
<dbReference type="PROSITE" id="PS00479">
    <property type="entry name" value="ZF_DAG_PE_1"/>
    <property type="match status" value="1"/>
</dbReference>
<dbReference type="GO" id="GO:0035023">
    <property type="term" value="P:regulation of Rho protein signal transduction"/>
    <property type="evidence" value="ECO:0007669"/>
    <property type="project" value="TreeGrafter"/>
</dbReference>
<dbReference type="InterPro" id="IPR035899">
    <property type="entry name" value="DBL_dom_sf"/>
</dbReference>
<dbReference type="GO" id="GO:0008270">
    <property type="term" value="F:zinc ion binding"/>
    <property type="evidence" value="ECO:0007669"/>
    <property type="project" value="UniProtKB-KW"/>
</dbReference>
<dbReference type="Gene3D" id="1.20.900.10">
    <property type="entry name" value="Dbl homology (DH) domain"/>
    <property type="match status" value="1"/>
</dbReference>
<dbReference type="AlphaFoldDB" id="A0A401NPK3"/>
<gene>
    <name evidence="13" type="ORF">scyTo_0004310</name>
</gene>
<dbReference type="SUPFAM" id="SSF50729">
    <property type="entry name" value="PH domain-like"/>
    <property type="match status" value="1"/>
</dbReference>
<feature type="region of interest" description="Disordered" evidence="9">
    <location>
        <begin position="1"/>
        <end position="24"/>
    </location>
</feature>
<keyword evidence="5" id="KW-0479">Metal-binding</keyword>
<dbReference type="Gene3D" id="2.30.29.30">
    <property type="entry name" value="Pleckstrin-homology domain (PH domain)/Phosphotyrosine-binding domain (PTB)"/>
    <property type="match status" value="1"/>
</dbReference>
<feature type="region of interest" description="Disordered" evidence="9">
    <location>
        <begin position="1071"/>
        <end position="1096"/>
    </location>
</feature>
<accession>A0A401NPK3</accession>
<dbReference type="CDD" id="cd00160">
    <property type="entry name" value="RhoGEF"/>
    <property type="match status" value="1"/>
</dbReference>
<keyword evidence="7" id="KW-0862">Zinc</keyword>
<keyword evidence="8" id="KW-0175">Coiled coil</keyword>
<dbReference type="OrthoDB" id="28045at2759"/>
<dbReference type="Pfam" id="PF00621">
    <property type="entry name" value="RhoGEF"/>
    <property type="match status" value="1"/>
</dbReference>
<evidence type="ECO:0000259" key="12">
    <source>
        <dbReference type="PROSITE" id="PS50081"/>
    </source>
</evidence>
<evidence type="ECO:0000256" key="5">
    <source>
        <dbReference type="ARBA" id="ARBA00022723"/>
    </source>
</evidence>
<evidence type="ECO:0000256" key="2">
    <source>
        <dbReference type="ARBA" id="ARBA00022490"/>
    </source>
</evidence>
<keyword evidence="14" id="KW-1185">Reference proteome</keyword>
<dbReference type="FunFam" id="2.30.29.30:FF:000021">
    <property type="entry name" value="Rho guanine nucleotide exchange factor 2"/>
    <property type="match status" value="1"/>
</dbReference>
<dbReference type="GO" id="GO:0005085">
    <property type="term" value="F:guanyl-nucleotide exchange factor activity"/>
    <property type="evidence" value="ECO:0007669"/>
    <property type="project" value="UniProtKB-KW"/>
</dbReference>
<feature type="domain" description="PH" evidence="10">
    <location>
        <begin position="793"/>
        <end position="895"/>
    </location>
</feature>
<dbReference type="InterPro" id="IPR037819">
    <property type="entry name" value="ARHGEF28_PH"/>
</dbReference>
<protein>
    <recommendedName>
        <fullName evidence="15">Rho guanine nucleotide exchange factor 28</fullName>
    </recommendedName>
</protein>
<dbReference type="EMBL" id="BFAA01001267">
    <property type="protein sequence ID" value="GCB62772.1"/>
    <property type="molecule type" value="Genomic_DNA"/>
</dbReference>
<evidence type="ECO:0000256" key="4">
    <source>
        <dbReference type="ARBA" id="ARBA00022658"/>
    </source>
</evidence>
<evidence type="ECO:0000256" key="7">
    <source>
        <dbReference type="ARBA" id="ARBA00022833"/>
    </source>
</evidence>
<evidence type="ECO:0000256" key="9">
    <source>
        <dbReference type="SAM" id="MobiDB-lite"/>
    </source>
</evidence>
<evidence type="ECO:0000259" key="10">
    <source>
        <dbReference type="PROSITE" id="PS50003"/>
    </source>
</evidence>
<dbReference type="CDD" id="cd14680">
    <property type="entry name" value="PH_p190RhoGEF"/>
    <property type="match status" value="1"/>
</dbReference>
<evidence type="ECO:0000256" key="6">
    <source>
        <dbReference type="ARBA" id="ARBA00022771"/>
    </source>
</evidence>
<dbReference type="PROSITE" id="PS50081">
    <property type="entry name" value="ZF_DAG_PE_2"/>
    <property type="match status" value="1"/>
</dbReference>
<dbReference type="InterPro" id="IPR051632">
    <property type="entry name" value="Rho_GEF"/>
</dbReference>
<dbReference type="Pfam" id="PF17838">
    <property type="entry name" value="PH_16"/>
    <property type="match status" value="1"/>
</dbReference>
<dbReference type="SMART" id="SM00233">
    <property type="entry name" value="PH"/>
    <property type="match status" value="1"/>
</dbReference>
<feature type="region of interest" description="Disordered" evidence="9">
    <location>
        <begin position="160"/>
        <end position="207"/>
    </location>
</feature>
<evidence type="ECO:0000313" key="13">
    <source>
        <dbReference type="EMBL" id="GCB62772.1"/>
    </source>
</evidence>
<evidence type="ECO:0008006" key="15">
    <source>
        <dbReference type="Google" id="ProtNLM"/>
    </source>
</evidence>
<comment type="caution">
    <text evidence="13">The sequence shown here is derived from an EMBL/GenBank/DDBJ whole genome shotgun (WGS) entry which is preliminary data.</text>
</comment>
<dbReference type="InterPro" id="IPR000219">
    <property type="entry name" value="DH_dom"/>
</dbReference>
<dbReference type="InterPro" id="IPR002219">
    <property type="entry name" value="PKC_DAG/PE"/>
</dbReference>
<keyword evidence="4" id="KW-0344">Guanine-nucleotide releasing factor</keyword>
<evidence type="ECO:0000256" key="1">
    <source>
        <dbReference type="ARBA" id="ARBA00004496"/>
    </source>
</evidence>
<dbReference type="FunFam" id="1.20.900.10:FF:000004">
    <property type="entry name" value="Rho guanine nucleotide exchange factor 2"/>
    <property type="match status" value="1"/>
</dbReference>
<name>A0A401NPK3_SCYTO</name>
<feature type="compositionally biased region" description="Polar residues" evidence="9">
    <location>
        <begin position="193"/>
        <end position="205"/>
    </location>
</feature>
<evidence type="ECO:0000313" key="14">
    <source>
        <dbReference type="Proteomes" id="UP000288216"/>
    </source>
</evidence>